<dbReference type="PANTHER" id="PTHR43157:SF31">
    <property type="entry name" value="PHOSPHATIDYLINOSITOL-GLYCAN BIOSYNTHESIS CLASS F PROTEIN"/>
    <property type="match status" value="1"/>
</dbReference>
<dbReference type="PRINTS" id="PR00080">
    <property type="entry name" value="SDRFAMILY"/>
</dbReference>
<evidence type="ECO:0000256" key="2">
    <source>
        <dbReference type="RuleBase" id="RU000363"/>
    </source>
</evidence>
<keyword evidence="4" id="KW-1185">Reference proteome</keyword>
<dbReference type="Gene3D" id="3.40.50.720">
    <property type="entry name" value="NAD(P)-binding Rossmann-like Domain"/>
    <property type="match status" value="1"/>
</dbReference>
<keyword evidence="1" id="KW-0560">Oxidoreductase</keyword>
<dbReference type="InterPro" id="IPR002347">
    <property type="entry name" value="SDR_fam"/>
</dbReference>
<dbReference type="PRINTS" id="PR00081">
    <property type="entry name" value="GDHRDH"/>
</dbReference>
<comment type="caution">
    <text evidence="3">The sequence shown here is derived from an EMBL/GenBank/DDBJ whole genome shotgun (WGS) entry which is preliminary data.</text>
</comment>
<dbReference type="SUPFAM" id="SSF51735">
    <property type="entry name" value="NAD(P)-binding Rossmann-fold domains"/>
    <property type="match status" value="1"/>
</dbReference>
<evidence type="ECO:0000313" key="4">
    <source>
        <dbReference type="Proteomes" id="UP000321412"/>
    </source>
</evidence>
<dbReference type="Proteomes" id="UP000321412">
    <property type="component" value="Unassembled WGS sequence"/>
</dbReference>
<dbReference type="EMBL" id="VOSM01000014">
    <property type="protein sequence ID" value="TXD34259.1"/>
    <property type="molecule type" value="Genomic_DNA"/>
</dbReference>
<evidence type="ECO:0000256" key="1">
    <source>
        <dbReference type="ARBA" id="ARBA00023002"/>
    </source>
</evidence>
<organism evidence="3 4">
    <name type="scientific">Lujinxingia vulgaris</name>
    <dbReference type="NCBI Taxonomy" id="2600176"/>
    <lineage>
        <taxon>Bacteria</taxon>
        <taxon>Deltaproteobacteria</taxon>
        <taxon>Bradymonadales</taxon>
        <taxon>Lujinxingiaceae</taxon>
        <taxon>Lujinxingia</taxon>
    </lineage>
</organism>
<dbReference type="CDD" id="cd05327">
    <property type="entry name" value="retinol-DH_like_SDR_c_like"/>
    <property type="match status" value="1"/>
</dbReference>
<gene>
    <name evidence="3" type="ORF">FRC98_18870</name>
</gene>
<dbReference type="GO" id="GO:0016491">
    <property type="term" value="F:oxidoreductase activity"/>
    <property type="evidence" value="ECO:0007669"/>
    <property type="project" value="UniProtKB-KW"/>
</dbReference>
<comment type="similarity">
    <text evidence="2">Belongs to the short-chain dehydrogenases/reductases (SDR) family.</text>
</comment>
<dbReference type="OrthoDB" id="109589at2"/>
<dbReference type="PANTHER" id="PTHR43157">
    <property type="entry name" value="PHOSPHATIDYLINOSITOL-GLYCAN BIOSYNTHESIS CLASS F PROTEIN-RELATED"/>
    <property type="match status" value="1"/>
</dbReference>
<dbReference type="AlphaFoldDB" id="A0A5C6WZQ6"/>
<dbReference type="InterPro" id="IPR036291">
    <property type="entry name" value="NAD(P)-bd_dom_sf"/>
</dbReference>
<reference evidence="3 4" key="1">
    <citation type="submission" date="2019-08" db="EMBL/GenBank/DDBJ databases">
        <title>Bradymonadales sp. TMQ4.</title>
        <authorList>
            <person name="Liang Q."/>
        </authorList>
    </citation>
    <scope>NUCLEOTIDE SEQUENCE [LARGE SCALE GENOMIC DNA]</scope>
    <source>
        <strain evidence="3 4">TMQ4</strain>
    </source>
</reference>
<protein>
    <submittedName>
        <fullName evidence="3">SDR family oxidoreductase</fullName>
    </submittedName>
</protein>
<proteinExistence type="inferred from homology"/>
<dbReference type="Pfam" id="PF00106">
    <property type="entry name" value="adh_short"/>
    <property type="match status" value="1"/>
</dbReference>
<name>A0A5C6WZQ6_9DELT</name>
<evidence type="ECO:0000313" key="3">
    <source>
        <dbReference type="EMBL" id="TXD34259.1"/>
    </source>
</evidence>
<sequence length="279" mass="30414">MTMAHLEGKYAVITGANTGIGRHTAIGLAEAGAHVTIAARNLERTRPVLDEIAERFGADKVSFVALDLGSLESVRNAAAEILATGKPIDLLINNAGLGGARGQTKDGFEIHFGVNHLGHFLLTNLLLDRIKEADEARIITVSSEAHYKGRIDFKAVEGPTPGRTGLPEYANSKLANVLFSAELARRLKGTNIKTYALHPGVVATDIWRRVPGLFRPLIKMFMITPEQGAQTTLHCALSAEAGETTGLYWDKSKVKTPSRLARDEELARELWERSEAWVR</sequence>
<accession>A0A5C6WZQ6</accession>